<feature type="compositionally biased region" description="Basic and acidic residues" evidence="3">
    <location>
        <begin position="391"/>
        <end position="404"/>
    </location>
</feature>
<dbReference type="GeneID" id="100198320"/>
<dbReference type="CDD" id="cd02248">
    <property type="entry name" value="Peptidase_C1A"/>
    <property type="match status" value="1"/>
</dbReference>
<evidence type="ECO:0000259" key="6">
    <source>
        <dbReference type="SMART" id="SM00848"/>
    </source>
</evidence>
<reference evidence="8" key="1">
    <citation type="submission" date="2025-08" db="UniProtKB">
        <authorList>
            <consortium name="RefSeq"/>
        </authorList>
    </citation>
    <scope>IDENTIFICATION</scope>
</reference>
<feature type="signal peptide" evidence="4">
    <location>
        <begin position="1"/>
        <end position="20"/>
    </location>
</feature>
<organism evidence="7 8">
    <name type="scientific">Hydra vulgaris</name>
    <name type="common">Hydra</name>
    <name type="synonym">Hydra attenuata</name>
    <dbReference type="NCBI Taxonomy" id="6087"/>
    <lineage>
        <taxon>Eukaryota</taxon>
        <taxon>Metazoa</taxon>
        <taxon>Cnidaria</taxon>
        <taxon>Hydrozoa</taxon>
        <taxon>Hydroidolina</taxon>
        <taxon>Anthoathecata</taxon>
        <taxon>Aplanulata</taxon>
        <taxon>Hydridae</taxon>
        <taxon>Hydra</taxon>
    </lineage>
</organism>
<dbReference type="SMART" id="SM00645">
    <property type="entry name" value="Pept_C1"/>
    <property type="match status" value="1"/>
</dbReference>
<feature type="region of interest" description="Disordered" evidence="3">
    <location>
        <begin position="699"/>
        <end position="721"/>
    </location>
</feature>
<evidence type="ECO:0000256" key="3">
    <source>
        <dbReference type="SAM" id="MobiDB-lite"/>
    </source>
</evidence>
<dbReference type="Proteomes" id="UP001652625">
    <property type="component" value="Chromosome 12"/>
</dbReference>
<dbReference type="SMART" id="SM00848">
    <property type="entry name" value="Inhibitor_I29"/>
    <property type="match status" value="1"/>
</dbReference>
<evidence type="ECO:0000313" key="7">
    <source>
        <dbReference type="Proteomes" id="UP001652625"/>
    </source>
</evidence>
<feature type="region of interest" description="Disordered" evidence="3">
    <location>
        <begin position="387"/>
        <end position="407"/>
    </location>
</feature>
<keyword evidence="7" id="KW-1185">Reference proteome</keyword>
<dbReference type="Pfam" id="PF08246">
    <property type="entry name" value="Inhibitor_I29"/>
    <property type="match status" value="1"/>
</dbReference>
<dbReference type="InterPro" id="IPR013128">
    <property type="entry name" value="Peptidase_C1A"/>
</dbReference>
<dbReference type="InterPro" id="IPR039417">
    <property type="entry name" value="Peptidase_C1A_papain-like"/>
</dbReference>
<dbReference type="InterPro" id="IPR025661">
    <property type="entry name" value="Pept_asp_AS"/>
</dbReference>
<dbReference type="PROSITE" id="PS00640">
    <property type="entry name" value="THIOL_PROTEASE_ASN"/>
    <property type="match status" value="1"/>
</dbReference>
<keyword evidence="2" id="KW-1015">Disulfide bond</keyword>
<dbReference type="PROSITE" id="PS00639">
    <property type="entry name" value="THIOL_PROTEASE_HIS"/>
    <property type="match status" value="1"/>
</dbReference>
<dbReference type="RefSeq" id="XP_065670257.1">
    <property type="nucleotide sequence ID" value="XM_065814185.1"/>
</dbReference>
<dbReference type="SUPFAM" id="SSF54001">
    <property type="entry name" value="Cysteine proteinases"/>
    <property type="match status" value="1"/>
</dbReference>
<dbReference type="PANTHER" id="PTHR12411">
    <property type="entry name" value="CYSTEINE PROTEASE FAMILY C1-RELATED"/>
    <property type="match status" value="1"/>
</dbReference>
<feature type="domain" description="Cathepsin propeptide inhibitor" evidence="6">
    <location>
        <begin position="1095"/>
        <end position="1151"/>
    </location>
</feature>
<gene>
    <name evidence="8" type="primary">LOC100198320</name>
</gene>
<evidence type="ECO:0000256" key="4">
    <source>
        <dbReference type="SAM" id="SignalP"/>
    </source>
</evidence>
<feature type="domain" description="Peptidase C1A papain C-terminal" evidence="5">
    <location>
        <begin position="1184"/>
        <end position="1400"/>
    </location>
</feature>
<keyword evidence="4" id="KW-0732">Signal</keyword>
<dbReference type="InterPro" id="IPR000668">
    <property type="entry name" value="Peptidase_C1A_C"/>
</dbReference>
<accession>A0ABM4D7I7</accession>
<dbReference type="Gene3D" id="3.90.70.10">
    <property type="entry name" value="Cysteine proteinases"/>
    <property type="match status" value="1"/>
</dbReference>
<dbReference type="InterPro" id="IPR025660">
    <property type="entry name" value="Pept_his_AS"/>
</dbReference>
<protein>
    <submittedName>
        <fullName evidence="8">Uncharacterized protein LOC100198320 isoform X2</fullName>
    </submittedName>
</protein>
<dbReference type="InterPro" id="IPR013201">
    <property type="entry name" value="Prot_inhib_I29"/>
</dbReference>
<dbReference type="InterPro" id="IPR038765">
    <property type="entry name" value="Papain-like_cys_pep_sf"/>
</dbReference>
<proteinExistence type="inferred from homology"/>
<name>A0ABM4D7I7_HYDVU</name>
<evidence type="ECO:0000259" key="5">
    <source>
        <dbReference type="SMART" id="SM00645"/>
    </source>
</evidence>
<feature type="compositionally biased region" description="Basic and acidic residues" evidence="3">
    <location>
        <begin position="708"/>
        <end position="717"/>
    </location>
</feature>
<feature type="chain" id="PRO_5046176751" evidence="4">
    <location>
        <begin position="21"/>
        <end position="1456"/>
    </location>
</feature>
<dbReference type="PRINTS" id="PR00705">
    <property type="entry name" value="PAPAIN"/>
</dbReference>
<evidence type="ECO:0000313" key="8">
    <source>
        <dbReference type="RefSeq" id="XP_065670257.1"/>
    </source>
</evidence>
<comment type="similarity">
    <text evidence="1">Belongs to the peptidase C1 family.</text>
</comment>
<dbReference type="Pfam" id="PF00112">
    <property type="entry name" value="Peptidase_C1"/>
    <property type="match status" value="1"/>
</dbReference>
<evidence type="ECO:0000256" key="1">
    <source>
        <dbReference type="ARBA" id="ARBA00008455"/>
    </source>
</evidence>
<evidence type="ECO:0000256" key="2">
    <source>
        <dbReference type="ARBA" id="ARBA00023157"/>
    </source>
</evidence>
<sequence length="1456" mass="167781">MREMKFHTIVFLLTFTIVRSKKHIKTLVDLNDAVDHFQDALFEGNLEKVEKPMIVNQREAFLRTLPLRYTFAAKQYEQKDKNVLNKKTYSQLDNARKKFIDKTNQVTLHTEKDNVKSFVDVLLGSDFALKPFLKEYADRLINHSPRSLLSNKRIVIADPKQNELQQDDEHSSFQDEFLGSENQSKNENITKEYVITKALYDAIAKIAEVGRGGKTVKLKVIQKEKEKNTGLSKKIPKKTLQKHSKKKYITLTNQNTAGSTKKDISINKSIPTDHLSHMVHYYTKGSKIKKAKLIKNLLKKKISNIPNNFNLSKIPIVKVITETRKISEGATNNVKTKSKEVPLNASFSDVAERHQTSNGKMMLKVNKISHNKNFIKKKKVEIKIKKKTNLKNKDSSTDKSDKTSDSYYTEVSDGQHLKSFDNQFLNTVADQPQNEFKTAEDLENLTKSNKSLVISKYSTDMLTEPHQTMSFQANSNQTTLHRATFFQAIPQKIASDQTIPQHASSQQALTHLALLNKTSQNHFRKNQEHMQNKNKAEIKNLKNGNLKEKIYQNAEPQAILKQVVGEKKESLNLIEKVSEKKKAQTDVFHDFDSKDISSVTNKPIVFQPALTVDLKEPAINQSNLYDGYESEVTEFISGDGSTFVPIALAKPSSLLKNDELQNQLDTEKDEELAKVFKSQTLALEKLSESRLLNPDIMKPLQNISSKHPRPEKSEKSQKINSIHSNRVQIIKPKIISDVEAHHCADDDSHVDTNLTSGVKEINELTKNSFYIGCENKKENSSTELNSSDTFSSGIDLEYLQNLFKDKDIESFQENYTRAMKKEAFEGIRNKLNNSLSAFLKNFENAGTETEMLMRKIVEDKLKQEENNIRYQIDFPSFYHAVGTITLPYDDLVEPFEAWYAGELNMSRIDYYYGMDKSYQRGDIGPHGVVVKLVPAHWGKHTDLNKNKISCWYKQESIWTKRRAQTVVPLNVKKFKYVGEEQFNGVPAFKFFYQKKFISKNNTYVLHVSQSKPHVPLRYEMIGYDHLLRSHYDHYIIDYLSFKPWKFDYTVLQIPKEYKCYKKLRQMKSHFEANPMWDFLHGEEPKHRERELTQTFKDFKDKHSKEYKDHIENHKRKNIFRHNTRFIHSHNRANRSYSLEVNHLTDLSEEEFEMLKGQPTLNTPQFKKEVNEIPALRLEIPKAPLPQNLDWRIYGAVSEVHSQSFCASCWAFSAVGAIEGAYTIYNGTLKEMAVQQLVDCSWGYNNNGCRGGWSWRALNFVGEHGLATREAYGNYIAQEGYCHCGKNDNCDGVKKMSYRTIEKKNAEKLKAALTLYGPGSVAVQCARKTFKFYSSGVYDDPKCTEVTDHAVVIIGYGVENNKPYWLIKNSWGKLWGDNGYMKIDMNNNLCGVLTNGALMVSFNNWKESKTFPFEKMKKSQPTVSVTNQKEITENIELFEVPKHVNVYLRNLDKIKKH</sequence>